<evidence type="ECO:0000313" key="3">
    <source>
        <dbReference type="Proteomes" id="UP000539953"/>
    </source>
</evidence>
<feature type="transmembrane region" description="Helical" evidence="1">
    <location>
        <begin position="41"/>
        <end position="59"/>
    </location>
</feature>
<reference evidence="2 3" key="1">
    <citation type="submission" date="2020-08" db="EMBL/GenBank/DDBJ databases">
        <title>Genomic Encyclopedia of Type Strains, Phase IV (KMG-IV): sequencing the most valuable type-strain genomes for metagenomic binning, comparative biology and taxonomic classification.</title>
        <authorList>
            <person name="Goeker M."/>
        </authorList>
    </citation>
    <scope>NUCLEOTIDE SEQUENCE [LARGE SCALE GENOMIC DNA]</scope>
    <source>
        <strain evidence="2 3">DSM 25799</strain>
    </source>
</reference>
<dbReference type="Proteomes" id="UP000539953">
    <property type="component" value="Unassembled WGS sequence"/>
</dbReference>
<organism evidence="2 3">
    <name type="scientific">Catenisphaera adipataccumulans</name>
    <dbReference type="NCBI Taxonomy" id="700500"/>
    <lineage>
        <taxon>Bacteria</taxon>
        <taxon>Bacillati</taxon>
        <taxon>Bacillota</taxon>
        <taxon>Erysipelotrichia</taxon>
        <taxon>Erysipelotrichales</taxon>
        <taxon>Erysipelotrichaceae</taxon>
        <taxon>Catenisphaera</taxon>
    </lineage>
</organism>
<dbReference type="InterPro" id="IPR014509">
    <property type="entry name" value="YjdF-like"/>
</dbReference>
<feature type="transmembrane region" description="Helical" evidence="1">
    <location>
        <begin position="171"/>
        <end position="193"/>
    </location>
</feature>
<name>A0A7W8CYC9_9FIRM</name>
<evidence type="ECO:0000256" key="1">
    <source>
        <dbReference type="SAM" id="Phobius"/>
    </source>
</evidence>
<evidence type="ECO:0008006" key="4">
    <source>
        <dbReference type="Google" id="ProtNLM"/>
    </source>
</evidence>
<keyword evidence="1" id="KW-0812">Transmembrane</keyword>
<dbReference type="EMBL" id="JACHHK010000002">
    <property type="protein sequence ID" value="MBB5182537.1"/>
    <property type="molecule type" value="Genomic_DNA"/>
</dbReference>
<comment type="caution">
    <text evidence="2">The sequence shown here is derived from an EMBL/GenBank/DDBJ whole genome shotgun (WGS) entry which is preliminary data.</text>
</comment>
<keyword evidence="3" id="KW-1185">Reference proteome</keyword>
<protein>
    <recommendedName>
        <fullName evidence="4">DUF2238 domain-containing protein</fullName>
    </recommendedName>
</protein>
<feature type="transmembrane region" description="Helical" evidence="1">
    <location>
        <begin position="131"/>
        <end position="151"/>
    </location>
</feature>
<evidence type="ECO:0000313" key="2">
    <source>
        <dbReference type="EMBL" id="MBB5182537.1"/>
    </source>
</evidence>
<accession>A0A7W8CYC9</accession>
<feature type="transmembrane region" description="Helical" evidence="1">
    <location>
        <begin position="17"/>
        <end position="35"/>
    </location>
</feature>
<dbReference type="RefSeq" id="WP_183327317.1">
    <property type="nucleotide sequence ID" value="NZ_JACHHK010000002.1"/>
</dbReference>
<feature type="transmembrane region" description="Helical" evidence="1">
    <location>
        <begin position="71"/>
        <end position="92"/>
    </location>
</feature>
<proteinExistence type="predicted"/>
<sequence>MMEAGDDQMTAQKKWHIANTIYGIVWIYSLIHNIRLGNANGIFMTGVAAVTPCLIPFLFHCMHWQPVYEIYLINTIFIFFASLGSPLGGYSVPGFDKALHFVSGFLVLTIAMILFYGIRGTDRLEDDRTKILFYVFINACNMAGGLIWEYYEFMMLVLFNNDAINHYTTGVYDSITDMMCSTAAGLVLTFLIIKRKKLAGFFLHTAEQFYQTNIQKADR</sequence>
<keyword evidence="1" id="KW-1133">Transmembrane helix</keyword>
<feature type="transmembrane region" description="Helical" evidence="1">
    <location>
        <begin position="98"/>
        <end position="119"/>
    </location>
</feature>
<keyword evidence="1" id="KW-0472">Membrane</keyword>
<gene>
    <name evidence="2" type="ORF">HNQ47_000556</name>
</gene>
<dbReference type="Pfam" id="PF09997">
    <property type="entry name" value="DUF2238"/>
    <property type="match status" value="1"/>
</dbReference>
<dbReference type="AlphaFoldDB" id="A0A7W8CYC9"/>